<reference evidence="7" key="1">
    <citation type="submission" date="2006-08" db="EMBL/GenBank/DDBJ databases">
        <title>Complete sequence of Alkalilimnicola ehrilichei MLHE-1.</title>
        <authorList>
            <person name="Copeland A."/>
            <person name="Lucas S."/>
            <person name="Lapidus A."/>
            <person name="Barry K."/>
            <person name="Detter J.C."/>
            <person name="Glavina del Rio T."/>
            <person name="Hammon N."/>
            <person name="Israni S."/>
            <person name="Dalin E."/>
            <person name="Tice H."/>
            <person name="Pitluck S."/>
            <person name="Sims D."/>
            <person name="Brettin T."/>
            <person name="Bruce D."/>
            <person name="Han C."/>
            <person name="Tapia R."/>
            <person name="Gilna P."/>
            <person name="Schmutz J."/>
            <person name="Larimer F."/>
            <person name="Land M."/>
            <person name="Hauser L."/>
            <person name="Kyrpides N."/>
            <person name="Mikhailova N."/>
            <person name="Oremland R.S."/>
            <person name="Hoeft S.E."/>
            <person name="Switzer-Blum J."/>
            <person name="Kulp T."/>
            <person name="King G."/>
            <person name="Tabita R."/>
            <person name="Witte B."/>
            <person name="Santini J.M."/>
            <person name="Basu P."/>
            <person name="Hollibaugh J.T."/>
            <person name="Xie G."/>
            <person name="Stolz J.F."/>
            <person name="Richardson P."/>
        </authorList>
    </citation>
    <scope>NUCLEOTIDE SEQUENCE [LARGE SCALE GENOMIC DNA]</scope>
    <source>
        <strain evidence="7">ATCC BAA-1101 / DSM 17681 / MLHE-1</strain>
    </source>
</reference>
<dbReference type="InterPro" id="IPR011010">
    <property type="entry name" value="DNA_brk_join_enz"/>
</dbReference>
<dbReference type="GO" id="GO:0006310">
    <property type="term" value="P:DNA recombination"/>
    <property type="evidence" value="ECO:0007669"/>
    <property type="project" value="UniProtKB-KW"/>
</dbReference>
<dbReference type="PROSITE" id="PS51898">
    <property type="entry name" value="TYR_RECOMBINASE"/>
    <property type="match status" value="1"/>
</dbReference>
<dbReference type="EMBL" id="CP000453">
    <property type="protein sequence ID" value="ABI55991.1"/>
    <property type="molecule type" value="Genomic_DNA"/>
</dbReference>
<dbReference type="Gene3D" id="1.10.443.10">
    <property type="entry name" value="Intergrase catalytic core"/>
    <property type="match status" value="1"/>
</dbReference>
<dbReference type="Pfam" id="PF22022">
    <property type="entry name" value="Phage_int_M"/>
    <property type="match status" value="1"/>
</dbReference>
<protein>
    <submittedName>
        <fullName evidence="6">Phage integrase family protein</fullName>
    </submittedName>
</protein>
<dbReference type="KEGG" id="aeh:Mlg_0637"/>
<dbReference type="Proteomes" id="UP000001962">
    <property type="component" value="Chromosome"/>
</dbReference>
<dbReference type="GO" id="GO:0015074">
    <property type="term" value="P:DNA integration"/>
    <property type="evidence" value="ECO:0007669"/>
    <property type="project" value="UniProtKB-KW"/>
</dbReference>
<evidence type="ECO:0000256" key="1">
    <source>
        <dbReference type="ARBA" id="ARBA00008857"/>
    </source>
</evidence>
<dbReference type="CDD" id="cd00801">
    <property type="entry name" value="INT_P4_C"/>
    <property type="match status" value="1"/>
</dbReference>
<evidence type="ECO:0000313" key="7">
    <source>
        <dbReference type="Proteomes" id="UP000001962"/>
    </source>
</evidence>
<organism evidence="6 7">
    <name type="scientific">Alkalilimnicola ehrlichii (strain ATCC BAA-1101 / DSM 17681 / MLHE-1)</name>
    <dbReference type="NCBI Taxonomy" id="187272"/>
    <lineage>
        <taxon>Bacteria</taxon>
        <taxon>Pseudomonadati</taxon>
        <taxon>Pseudomonadota</taxon>
        <taxon>Gammaproteobacteria</taxon>
        <taxon>Chromatiales</taxon>
        <taxon>Ectothiorhodospiraceae</taxon>
        <taxon>Alkalilimnicola</taxon>
    </lineage>
</organism>
<evidence type="ECO:0000256" key="3">
    <source>
        <dbReference type="ARBA" id="ARBA00023125"/>
    </source>
</evidence>
<dbReference type="Pfam" id="PF13356">
    <property type="entry name" value="Arm-DNA-bind_3"/>
    <property type="match status" value="1"/>
</dbReference>
<feature type="domain" description="Tyr recombinase" evidence="5">
    <location>
        <begin position="216"/>
        <end position="387"/>
    </location>
</feature>
<keyword evidence="3" id="KW-0238">DNA-binding</keyword>
<dbReference type="eggNOG" id="COG0582">
    <property type="taxonomic scope" value="Bacteria"/>
</dbReference>
<keyword evidence="2" id="KW-0229">DNA integration</keyword>
<name>Q0AAZ6_ALKEH</name>
<dbReference type="InterPro" id="IPR050808">
    <property type="entry name" value="Phage_Integrase"/>
</dbReference>
<dbReference type="Pfam" id="PF00589">
    <property type="entry name" value="Phage_integrase"/>
    <property type="match status" value="1"/>
</dbReference>
<dbReference type="Gene3D" id="3.30.160.390">
    <property type="entry name" value="Integrase, DNA-binding domain"/>
    <property type="match status" value="1"/>
</dbReference>
<gene>
    <name evidence="6" type="ordered locus">Mlg_0637</name>
</gene>
<dbReference type="GO" id="GO:0003677">
    <property type="term" value="F:DNA binding"/>
    <property type="evidence" value="ECO:0007669"/>
    <property type="project" value="UniProtKB-KW"/>
</dbReference>
<dbReference type="InterPro" id="IPR053876">
    <property type="entry name" value="Phage_int_M"/>
</dbReference>
<dbReference type="InterPro" id="IPR025166">
    <property type="entry name" value="Integrase_DNA_bind_dom"/>
</dbReference>
<proteinExistence type="inferred from homology"/>
<evidence type="ECO:0000256" key="4">
    <source>
        <dbReference type="ARBA" id="ARBA00023172"/>
    </source>
</evidence>
<dbReference type="InterPro" id="IPR013762">
    <property type="entry name" value="Integrase-like_cat_sf"/>
</dbReference>
<comment type="similarity">
    <text evidence="1">Belongs to the 'phage' integrase family.</text>
</comment>
<dbReference type="InterPro" id="IPR038488">
    <property type="entry name" value="Integrase_DNA-bd_sf"/>
</dbReference>
<dbReference type="PANTHER" id="PTHR30629">
    <property type="entry name" value="PROPHAGE INTEGRASE"/>
    <property type="match status" value="1"/>
</dbReference>
<dbReference type="InterPro" id="IPR002104">
    <property type="entry name" value="Integrase_catalytic"/>
</dbReference>
<evidence type="ECO:0000256" key="2">
    <source>
        <dbReference type="ARBA" id="ARBA00022908"/>
    </source>
</evidence>
<dbReference type="PANTHER" id="PTHR30629:SF2">
    <property type="entry name" value="PROPHAGE INTEGRASE INTS-RELATED"/>
    <property type="match status" value="1"/>
</dbReference>
<evidence type="ECO:0000259" key="5">
    <source>
        <dbReference type="PROSITE" id="PS51898"/>
    </source>
</evidence>
<evidence type="ECO:0000313" key="6">
    <source>
        <dbReference type="EMBL" id="ABI55991.1"/>
    </source>
</evidence>
<dbReference type="Gene3D" id="1.10.150.130">
    <property type="match status" value="1"/>
</dbReference>
<dbReference type="InterPro" id="IPR010998">
    <property type="entry name" value="Integrase_recombinase_N"/>
</dbReference>
<keyword evidence="4" id="KW-0233">DNA recombination</keyword>
<dbReference type="RefSeq" id="WP_011628386.1">
    <property type="nucleotide sequence ID" value="NC_008340.1"/>
</dbReference>
<dbReference type="AlphaFoldDB" id="Q0AAZ6"/>
<dbReference type="SUPFAM" id="SSF56349">
    <property type="entry name" value="DNA breaking-rejoining enzymes"/>
    <property type="match status" value="1"/>
</dbReference>
<keyword evidence="7" id="KW-1185">Reference proteome</keyword>
<dbReference type="HOGENOM" id="CLU_027562_0_2_6"/>
<accession>Q0AAZ6</accession>
<sequence length="411" mass="45845">MPKKAKELSAIQVKRLSKVGVHAVGGVSGLLLRVYSSGARCWVLRTRAGGKRRDYGLGGYPTVTLAQARERARELLDELWRGNDPVAERRGRIAEQRAAEAKRLTFAQAAAQCHQAKAAEFRNAKHKRDWISSLERHAFPVLGDLPVADIELAHVLKVLEPIWKEKTETATRVRQRVESVITWATVSGYREGENPARWAGNLEVALPAPNKIRKVKHHRALPWKEVPEFMAALRQRQGMAALALEFAILTAARSGEVRGATWDEIDLDARVWTVPADRIKAGKPHRVPLSDDAVAVLERVPRMEGSNLVFTAPRGGQLSDMTLGAVLKRMEVDATAHGFRSTFKDWARSCTSYQDEVSELALAHVNSDATRAAYARDELLPQRKRLMQEWARYCRDGMPETASVTPIGHNI</sequence>